<protein>
    <submittedName>
        <fullName evidence="2">DUF4381 domain-containing protein</fullName>
    </submittedName>
</protein>
<dbReference type="InterPro" id="IPR025489">
    <property type="entry name" value="DUF4381"/>
</dbReference>
<comment type="caution">
    <text evidence="2">The sequence shown here is derived from an EMBL/GenBank/DDBJ whole genome shotgun (WGS) entry which is preliminary data.</text>
</comment>
<organism evidence="2 3">
    <name type="scientific">Galbibacter pacificus</name>
    <dbReference type="NCBI Taxonomy" id="2996052"/>
    <lineage>
        <taxon>Bacteria</taxon>
        <taxon>Pseudomonadati</taxon>
        <taxon>Bacteroidota</taxon>
        <taxon>Flavobacteriia</taxon>
        <taxon>Flavobacteriales</taxon>
        <taxon>Flavobacteriaceae</taxon>
        <taxon>Galbibacter</taxon>
    </lineage>
</organism>
<reference evidence="2" key="1">
    <citation type="submission" date="2022-11" db="EMBL/GenBank/DDBJ databases">
        <title>High-quality draft genome sequence of Galbibacter sp. strain CMA-7.</title>
        <authorList>
            <person name="Wei L."/>
            <person name="Dong C."/>
            <person name="Shao Z."/>
        </authorList>
    </citation>
    <scope>NUCLEOTIDE SEQUENCE</scope>
    <source>
        <strain evidence="2">CMA-7</strain>
    </source>
</reference>
<keyword evidence="1" id="KW-1133">Transmembrane helix</keyword>
<evidence type="ECO:0000256" key="1">
    <source>
        <dbReference type="SAM" id="Phobius"/>
    </source>
</evidence>
<dbReference type="EMBL" id="JAPMUA010000006">
    <property type="protein sequence ID" value="MDG3587204.1"/>
    <property type="molecule type" value="Genomic_DNA"/>
</dbReference>
<proteinExistence type="predicted"/>
<name>A0ABT6FVB5_9FLAO</name>
<keyword evidence="1" id="KW-0812">Transmembrane</keyword>
<gene>
    <name evidence="2" type="ORF">OSR52_15120</name>
</gene>
<dbReference type="RefSeq" id="WP_277901085.1">
    <property type="nucleotide sequence ID" value="NZ_JAPMUA010000006.1"/>
</dbReference>
<keyword evidence="1" id="KW-0472">Membrane</keyword>
<accession>A0ABT6FVB5</accession>
<dbReference type="Proteomes" id="UP001153642">
    <property type="component" value="Unassembled WGS sequence"/>
</dbReference>
<sequence length="158" mass="18232">MPIALKMQDTLAIKPADLKLAPLYEPERVPFTFETIGWKVLAIVLVVLACLIAYYLIKRYYKNAYRREAITKLNQAGSVLDILVIVKVVAMQTFGRETVGPLYGREWLEFLDDAVDEPLFAPYKEDIEEVTYRSNTLAPETRELILLNSKKWIRTHAR</sequence>
<evidence type="ECO:0000313" key="2">
    <source>
        <dbReference type="EMBL" id="MDG3587204.1"/>
    </source>
</evidence>
<dbReference type="Pfam" id="PF14316">
    <property type="entry name" value="DUF4381"/>
    <property type="match status" value="1"/>
</dbReference>
<evidence type="ECO:0000313" key="3">
    <source>
        <dbReference type="Proteomes" id="UP001153642"/>
    </source>
</evidence>
<feature type="transmembrane region" description="Helical" evidence="1">
    <location>
        <begin position="36"/>
        <end position="57"/>
    </location>
</feature>
<keyword evidence="3" id="KW-1185">Reference proteome</keyword>